<keyword evidence="4" id="KW-1185">Reference proteome</keyword>
<feature type="domain" description="Nudix hydrolase" evidence="2">
    <location>
        <begin position="46"/>
        <end position="178"/>
    </location>
</feature>
<comment type="caution">
    <text evidence="3">The sequence shown here is derived from an EMBL/GenBank/DDBJ whole genome shotgun (WGS) entry which is preliminary data.</text>
</comment>
<dbReference type="SUPFAM" id="SSF55811">
    <property type="entry name" value="Nudix"/>
    <property type="match status" value="1"/>
</dbReference>
<dbReference type="Gene3D" id="3.90.79.10">
    <property type="entry name" value="Nucleoside Triphosphate Pyrophosphohydrolase"/>
    <property type="match status" value="1"/>
</dbReference>
<dbReference type="InterPro" id="IPR015797">
    <property type="entry name" value="NUDIX_hydrolase-like_dom_sf"/>
</dbReference>
<evidence type="ECO:0000256" key="1">
    <source>
        <dbReference type="ARBA" id="ARBA00022801"/>
    </source>
</evidence>
<dbReference type="PROSITE" id="PS00893">
    <property type="entry name" value="NUDIX_BOX"/>
    <property type="match status" value="1"/>
</dbReference>
<keyword evidence="1" id="KW-0378">Hydrolase</keyword>
<gene>
    <name evidence="3" type="ORF">GCM10023196_085200</name>
</gene>
<accession>A0ABP8USR6</accession>
<proteinExistence type="predicted"/>
<dbReference type="EMBL" id="BAABHK010000017">
    <property type="protein sequence ID" value="GAA4636242.1"/>
    <property type="molecule type" value="Genomic_DNA"/>
</dbReference>
<reference evidence="4" key="1">
    <citation type="journal article" date="2019" name="Int. J. Syst. Evol. Microbiol.">
        <title>The Global Catalogue of Microorganisms (GCM) 10K type strain sequencing project: providing services to taxonomists for standard genome sequencing and annotation.</title>
        <authorList>
            <consortium name="The Broad Institute Genomics Platform"/>
            <consortium name="The Broad Institute Genome Sequencing Center for Infectious Disease"/>
            <person name="Wu L."/>
            <person name="Ma J."/>
        </authorList>
    </citation>
    <scope>NUCLEOTIDE SEQUENCE [LARGE SCALE GENOMIC DNA]</scope>
    <source>
        <strain evidence="4">JCM 17939</strain>
    </source>
</reference>
<organism evidence="3 4">
    <name type="scientific">Actinoallomurus vinaceus</name>
    <dbReference type="NCBI Taxonomy" id="1080074"/>
    <lineage>
        <taxon>Bacteria</taxon>
        <taxon>Bacillati</taxon>
        <taxon>Actinomycetota</taxon>
        <taxon>Actinomycetes</taxon>
        <taxon>Streptosporangiales</taxon>
        <taxon>Thermomonosporaceae</taxon>
        <taxon>Actinoallomurus</taxon>
    </lineage>
</organism>
<dbReference type="Pfam" id="PF00293">
    <property type="entry name" value="NUDIX"/>
    <property type="match status" value="1"/>
</dbReference>
<sequence length="317" mass="33030">MPEKPVVKPAVRVVSGGCRPDLPVTLTGMGDGDGWVSCDAGHRHWGRHGAAGLLLYHPGLDGPHVLLQKRTLLSIGGGTWGILGGARHSHEDAITGALREAGEESTLDPSVVRVHGLVGEHHGGWSYETVIASVDERPRVRRASFETAAVAWVHVDEVPRKKLFPAFADGWSRLREALVRPVLVVDAAALDGTDGGRPVDDAALDGTDGGRRVDGAALVRLRDRLAALGPIADLPGAAADLSYPEIVIAADDADVPGVDGVRVVAVPAGAEAFAELAAPGAPDEHRVVVTGDPERRRRTQAAGAAVADPGWLLGLLS</sequence>
<evidence type="ECO:0000259" key="2">
    <source>
        <dbReference type="PROSITE" id="PS51462"/>
    </source>
</evidence>
<evidence type="ECO:0000313" key="4">
    <source>
        <dbReference type="Proteomes" id="UP001501442"/>
    </source>
</evidence>
<name>A0ABP8USR6_9ACTN</name>
<dbReference type="InterPro" id="IPR000086">
    <property type="entry name" value="NUDIX_hydrolase_dom"/>
</dbReference>
<dbReference type="PROSITE" id="PS51462">
    <property type="entry name" value="NUDIX"/>
    <property type="match status" value="1"/>
</dbReference>
<dbReference type="Proteomes" id="UP001501442">
    <property type="component" value="Unassembled WGS sequence"/>
</dbReference>
<protein>
    <recommendedName>
        <fullName evidence="2">Nudix hydrolase domain-containing protein</fullName>
    </recommendedName>
</protein>
<dbReference type="InterPro" id="IPR020084">
    <property type="entry name" value="NUDIX_hydrolase_CS"/>
</dbReference>
<evidence type="ECO:0000313" key="3">
    <source>
        <dbReference type="EMBL" id="GAA4636242.1"/>
    </source>
</evidence>